<dbReference type="SUPFAM" id="SSF143517">
    <property type="entry name" value="TRCF domain-like"/>
    <property type="match status" value="1"/>
</dbReference>
<dbReference type="PANTHER" id="PTHR47964:SF1">
    <property type="entry name" value="ATP-DEPENDENT DNA HELICASE HOMOLOG RECG, CHLOROPLASTIC"/>
    <property type="match status" value="1"/>
</dbReference>
<dbReference type="Pfam" id="PF02559">
    <property type="entry name" value="CarD_TRCF_RID"/>
    <property type="match status" value="1"/>
</dbReference>
<evidence type="ECO:0000256" key="10">
    <source>
        <dbReference type="SAM" id="MobiDB-lite"/>
    </source>
</evidence>
<feature type="region of interest" description="Disordered" evidence="10">
    <location>
        <begin position="362"/>
        <end position="383"/>
    </location>
</feature>
<dbReference type="SMART" id="SM00982">
    <property type="entry name" value="TRCF"/>
    <property type="match status" value="1"/>
</dbReference>
<keyword evidence="4 9" id="KW-0378">Hydrolase</keyword>
<dbReference type="Pfam" id="PF00270">
    <property type="entry name" value="DEAD"/>
    <property type="match status" value="1"/>
</dbReference>
<accession>A0ABW2P969</accession>
<dbReference type="InterPro" id="IPR041471">
    <property type="entry name" value="UvrB_inter"/>
</dbReference>
<dbReference type="InterPro" id="IPR004576">
    <property type="entry name" value="Mfd"/>
</dbReference>
<dbReference type="PANTHER" id="PTHR47964">
    <property type="entry name" value="ATP-DEPENDENT DNA HELICASE HOMOLOG RECG, CHLOROPLASTIC"/>
    <property type="match status" value="1"/>
</dbReference>
<dbReference type="SUPFAM" id="SSF52540">
    <property type="entry name" value="P-loop containing nucleoside triphosphate hydrolases"/>
    <property type="match status" value="4"/>
</dbReference>
<evidence type="ECO:0000259" key="11">
    <source>
        <dbReference type="PROSITE" id="PS51192"/>
    </source>
</evidence>
<dbReference type="Proteomes" id="UP001596496">
    <property type="component" value="Unassembled WGS sequence"/>
</dbReference>
<evidence type="ECO:0000256" key="8">
    <source>
        <dbReference type="ARBA" id="ARBA00023204"/>
    </source>
</evidence>
<gene>
    <name evidence="9 13" type="primary">mfd</name>
    <name evidence="13" type="ORF">ACFQSB_22485</name>
</gene>
<dbReference type="SMART" id="SM01058">
    <property type="entry name" value="CarD_TRCF"/>
    <property type="match status" value="1"/>
</dbReference>
<evidence type="ECO:0000256" key="1">
    <source>
        <dbReference type="ARBA" id="ARBA00022490"/>
    </source>
</evidence>
<feature type="domain" description="Helicase C-terminal" evidence="12">
    <location>
        <begin position="825"/>
        <end position="982"/>
    </location>
</feature>
<evidence type="ECO:0000313" key="13">
    <source>
        <dbReference type="EMBL" id="MFC7384996.1"/>
    </source>
</evidence>
<dbReference type="CDD" id="cd17991">
    <property type="entry name" value="DEXHc_TRCF"/>
    <property type="match status" value="1"/>
</dbReference>
<dbReference type="PROSITE" id="PS51194">
    <property type="entry name" value="HELICASE_CTER"/>
    <property type="match status" value="1"/>
</dbReference>
<evidence type="ECO:0000256" key="7">
    <source>
        <dbReference type="ARBA" id="ARBA00023125"/>
    </source>
</evidence>
<dbReference type="Gene3D" id="3.40.50.300">
    <property type="entry name" value="P-loop containing nucleotide triphosphate hydrolases"/>
    <property type="match status" value="2"/>
</dbReference>
<comment type="subcellular location">
    <subcellularLocation>
        <location evidence="9">Cytoplasm</location>
    </subcellularLocation>
</comment>
<dbReference type="InterPro" id="IPR036101">
    <property type="entry name" value="CarD-like/TRCF_RID_sf"/>
</dbReference>
<dbReference type="InterPro" id="IPR014001">
    <property type="entry name" value="Helicase_ATP-bd"/>
</dbReference>
<dbReference type="InterPro" id="IPR001650">
    <property type="entry name" value="Helicase_C-like"/>
</dbReference>
<dbReference type="Pfam" id="PF17757">
    <property type="entry name" value="UvrB_inter"/>
    <property type="match status" value="1"/>
</dbReference>
<protein>
    <recommendedName>
        <fullName evidence="9">Transcription-repair-coupling factor</fullName>
        <shortName evidence="9">TRCF</shortName>
        <ecNumber evidence="9">3.6.4.-</ecNumber>
    </recommendedName>
</protein>
<keyword evidence="14" id="KW-1185">Reference proteome</keyword>
<feature type="compositionally biased region" description="Low complexity" evidence="10">
    <location>
        <begin position="366"/>
        <end position="381"/>
    </location>
</feature>
<dbReference type="EC" id="3.6.4.-" evidence="9"/>
<dbReference type="SMART" id="SM00490">
    <property type="entry name" value="HELICc"/>
    <property type="match status" value="1"/>
</dbReference>
<dbReference type="InterPro" id="IPR003711">
    <property type="entry name" value="CarD-like/TRCF_RID"/>
</dbReference>
<feature type="domain" description="Helicase ATP-binding" evidence="11">
    <location>
        <begin position="646"/>
        <end position="807"/>
    </location>
</feature>
<dbReference type="Pfam" id="PF00271">
    <property type="entry name" value="Helicase_C"/>
    <property type="match status" value="1"/>
</dbReference>
<dbReference type="HAMAP" id="MF_00969">
    <property type="entry name" value="TRCF"/>
    <property type="match status" value="1"/>
</dbReference>
<evidence type="ECO:0000256" key="4">
    <source>
        <dbReference type="ARBA" id="ARBA00022801"/>
    </source>
</evidence>
<keyword evidence="8 9" id="KW-0234">DNA repair</keyword>
<evidence type="ECO:0000259" key="12">
    <source>
        <dbReference type="PROSITE" id="PS51194"/>
    </source>
</evidence>
<proteinExistence type="inferred from homology"/>
<evidence type="ECO:0000256" key="9">
    <source>
        <dbReference type="HAMAP-Rule" id="MF_00969"/>
    </source>
</evidence>
<sequence>MSLSGLLDLVVADPQLAGALERHGEDVNLVAPPALRPFAVAALARRRPVLAVTATAREAEDLAAALTGLVGDHAVAVFPAWETLPHERLSPRSDTVGQRLAVLRRLAHPVQGDAAAGPLDVVVAPVRALLQPLVAGLGDLEPVRLRSGDDADLENVVERLVGNGYHRVDMVEKRGEVAVRGGLLDVFPPTEEHPLRLEFWGDTIEEIRWFKVADQRSLEVAEGGLFAAPCRELLLTDEVRVRAAELADRHPALKDILDQLADGIPVEGMEAFAPVLVDGMDLLLDHLPARASVFVCDPERIRGRAVELVRTSQEFLEASWINAAAGGEAPIDLGAAAFRDLEEVRRHARELGQSWWTIAPFATTDQPSGGQAPAAPPASSGDVYGESEIVELSAREAEAYRGDTQRALGDIKGWLGEGRAVVLLSEGHGPAERIVELLKGVDVAARLVPGLETAPGKDVVSVTTGRVEHGFVGDAVAVLTHLDLVGQKASTKDMRRLPSRRRNMVDPLQLKVGDHVVHGQHGVGRYVEMVQRSVQGATREYLVIEYAKGDRLYVPTDQLDEVTRYVGGESPTLNRMGGADWAKAKSRAKKAVKEIAGELIRLYSARMASPGYAFAADTPWQREMEDAFPYAETGDQLEAIDEVKRDMERAVPMDRLICGDVGYGKTEIAVRAAFKAVQDGKQVAVLVPTTLLVQQHLSTFGERFASFPVVVKPVSRFQSDGEVRATLDGLKDGAVDIVIGTHRLLNPDIRFKQLGLIIVDEEQRFGVEHKEAMKHMRTQVDVLAMSATPIPRTLEMGLTGIREMSTILTPPEERHPILTFVGPYDEKQIAAAVRRELMRDGQVFFVHNRVSSINKVAARLRELVPEARVAVAHGQMNEQQLEKIMVGFWERDFDLLVSTTIVESGLDIPNANTLIVDRADNYGLSQLHQLRGRVGRGRERGYAYFLYPPEAPLTETAHERLATIAQHTEMGAGMYVAMKDLEIRGAGNILGAEQSGHIAGVGFDLYVRMMAEAVQEQKAKLSGQEVVEERPDVKVELPVNAHIPHDYVTSERLRLEAYRRIAAVGDGADIVAVREELVDRYGRPPQEVDNLLEVARFRVHARQAGLTDVALQGQHIRFAPVTLRESQQVRLDRLYPKAILKVAAETLLVPVPKTRPLGGQPLRDLDLLKWCTDLVEAMFLEPARAAGGQRAHR</sequence>
<reference evidence="14" key="1">
    <citation type="journal article" date="2019" name="Int. J. Syst. Evol. Microbiol.">
        <title>The Global Catalogue of Microorganisms (GCM) 10K type strain sequencing project: providing services to taxonomists for standard genome sequencing and annotation.</title>
        <authorList>
            <consortium name="The Broad Institute Genomics Platform"/>
            <consortium name="The Broad Institute Genome Sequencing Center for Infectious Disease"/>
            <person name="Wu L."/>
            <person name="Ma J."/>
        </authorList>
    </citation>
    <scope>NUCLEOTIDE SEQUENCE [LARGE SCALE GENOMIC DNA]</scope>
    <source>
        <strain evidence="14">CECT 7649</strain>
    </source>
</reference>
<keyword evidence="6 9" id="KW-0067">ATP-binding</keyword>
<evidence type="ECO:0000256" key="6">
    <source>
        <dbReference type="ARBA" id="ARBA00022840"/>
    </source>
</evidence>
<dbReference type="SMART" id="SM00487">
    <property type="entry name" value="DEXDc"/>
    <property type="match status" value="1"/>
</dbReference>
<comment type="similarity">
    <text evidence="9">In the C-terminal section; belongs to the helicase family. RecG subfamily.</text>
</comment>
<dbReference type="InterPro" id="IPR011545">
    <property type="entry name" value="DEAD/DEAH_box_helicase_dom"/>
</dbReference>
<dbReference type="InterPro" id="IPR027417">
    <property type="entry name" value="P-loop_NTPase"/>
</dbReference>
<keyword evidence="5" id="KW-0347">Helicase</keyword>
<comment type="function">
    <text evidence="9">Couples transcription and DNA repair by recognizing RNA polymerase (RNAP) stalled at DNA lesions. Mediates ATP-dependent release of RNAP and its truncated transcript from the DNA, and recruitment of nucleotide excision repair machinery to the damaged site.</text>
</comment>
<dbReference type="Gene3D" id="3.40.50.11180">
    <property type="match status" value="1"/>
</dbReference>
<keyword evidence="3 9" id="KW-0227">DNA damage</keyword>
<dbReference type="Gene3D" id="3.90.1150.50">
    <property type="entry name" value="Transcription-repair-coupling factor, D7 domain"/>
    <property type="match status" value="1"/>
</dbReference>
<dbReference type="NCBIfam" id="TIGR00580">
    <property type="entry name" value="mfd"/>
    <property type="match status" value="1"/>
</dbReference>
<dbReference type="PROSITE" id="PS51192">
    <property type="entry name" value="HELICASE_ATP_BIND_1"/>
    <property type="match status" value="1"/>
</dbReference>
<dbReference type="Gene3D" id="2.40.10.170">
    <property type="match status" value="1"/>
</dbReference>
<dbReference type="InterPro" id="IPR047112">
    <property type="entry name" value="RecG/Mfd"/>
</dbReference>
<dbReference type="Gene3D" id="3.30.2060.10">
    <property type="entry name" value="Penicillin-binding protein 1b domain"/>
    <property type="match status" value="1"/>
</dbReference>
<evidence type="ECO:0000256" key="3">
    <source>
        <dbReference type="ARBA" id="ARBA00022763"/>
    </source>
</evidence>
<evidence type="ECO:0000313" key="14">
    <source>
        <dbReference type="Proteomes" id="UP001596496"/>
    </source>
</evidence>
<keyword evidence="2 9" id="KW-0547">Nucleotide-binding</keyword>
<dbReference type="InterPro" id="IPR037235">
    <property type="entry name" value="TRCF-like_C_D7"/>
</dbReference>
<keyword evidence="7 9" id="KW-0238">DNA-binding</keyword>
<evidence type="ECO:0000256" key="5">
    <source>
        <dbReference type="ARBA" id="ARBA00022806"/>
    </source>
</evidence>
<name>A0ABW2P969_9ACTN</name>
<dbReference type="RefSeq" id="WP_380828859.1">
    <property type="nucleotide sequence ID" value="NZ_JBHTCG010000015.1"/>
</dbReference>
<keyword evidence="1 9" id="KW-0963">Cytoplasm</keyword>
<comment type="caution">
    <text evidence="13">The sequence shown here is derived from an EMBL/GenBank/DDBJ whole genome shotgun (WGS) entry which is preliminary data.</text>
</comment>
<dbReference type="EMBL" id="JBHTCG010000015">
    <property type="protein sequence ID" value="MFC7384996.1"/>
    <property type="molecule type" value="Genomic_DNA"/>
</dbReference>
<dbReference type="Pfam" id="PF03461">
    <property type="entry name" value="TRCF"/>
    <property type="match status" value="1"/>
</dbReference>
<organism evidence="13 14">
    <name type="scientific">Sphaerisporangium rhizosphaerae</name>
    <dbReference type="NCBI Taxonomy" id="2269375"/>
    <lineage>
        <taxon>Bacteria</taxon>
        <taxon>Bacillati</taxon>
        <taxon>Actinomycetota</taxon>
        <taxon>Actinomycetes</taxon>
        <taxon>Streptosporangiales</taxon>
        <taxon>Streptosporangiaceae</taxon>
        <taxon>Sphaerisporangium</taxon>
    </lineage>
</organism>
<dbReference type="InterPro" id="IPR005118">
    <property type="entry name" value="TRCF_C"/>
</dbReference>
<comment type="similarity">
    <text evidence="9">In the N-terminal section; belongs to the UvrB family.</text>
</comment>
<evidence type="ECO:0000256" key="2">
    <source>
        <dbReference type="ARBA" id="ARBA00022741"/>
    </source>
</evidence>
<dbReference type="SUPFAM" id="SSF141259">
    <property type="entry name" value="CarD-like"/>
    <property type="match status" value="1"/>
</dbReference>